<comment type="caution">
    <text evidence="1">The sequence shown here is derived from an EMBL/GenBank/DDBJ whole genome shotgun (WGS) entry which is preliminary data.</text>
</comment>
<reference evidence="1" key="1">
    <citation type="journal article" date="2022" name="Int. J. Mol. Sci.">
        <title>Draft Genome of Tanacetum Coccineum: Genomic Comparison of Closely Related Tanacetum-Family Plants.</title>
        <authorList>
            <person name="Yamashiro T."/>
            <person name="Shiraishi A."/>
            <person name="Nakayama K."/>
            <person name="Satake H."/>
        </authorList>
    </citation>
    <scope>NUCLEOTIDE SEQUENCE</scope>
</reference>
<evidence type="ECO:0000313" key="1">
    <source>
        <dbReference type="EMBL" id="GJS54445.1"/>
    </source>
</evidence>
<keyword evidence="2" id="KW-1185">Reference proteome</keyword>
<dbReference type="Proteomes" id="UP001151760">
    <property type="component" value="Unassembled WGS sequence"/>
</dbReference>
<evidence type="ECO:0000313" key="2">
    <source>
        <dbReference type="Proteomes" id="UP001151760"/>
    </source>
</evidence>
<proteinExistence type="predicted"/>
<sequence length="116" mass="13988">MLAPGNYVQWKSRIKRYIDTKPNSELIHKIHHTRINGLRRQFQLLKVVLKQLQRGIMDENYKNVSQDNENQLKVKRRPFRIISHRIYNDINSIIELRRPGRTDDLDQERSCNSFMT</sequence>
<dbReference type="EMBL" id="BQNB010008798">
    <property type="protein sequence ID" value="GJS54445.1"/>
    <property type="molecule type" value="Genomic_DNA"/>
</dbReference>
<gene>
    <name evidence="1" type="ORF">Tco_0627807</name>
</gene>
<organism evidence="1 2">
    <name type="scientific">Tanacetum coccineum</name>
    <dbReference type="NCBI Taxonomy" id="301880"/>
    <lineage>
        <taxon>Eukaryota</taxon>
        <taxon>Viridiplantae</taxon>
        <taxon>Streptophyta</taxon>
        <taxon>Embryophyta</taxon>
        <taxon>Tracheophyta</taxon>
        <taxon>Spermatophyta</taxon>
        <taxon>Magnoliopsida</taxon>
        <taxon>eudicotyledons</taxon>
        <taxon>Gunneridae</taxon>
        <taxon>Pentapetalae</taxon>
        <taxon>asterids</taxon>
        <taxon>campanulids</taxon>
        <taxon>Asterales</taxon>
        <taxon>Asteraceae</taxon>
        <taxon>Asteroideae</taxon>
        <taxon>Anthemideae</taxon>
        <taxon>Anthemidinae</taxon>
        <taxon>Tanacetum</taxon>
    </lineage>
</organism>
<accession>A0ABQ4WNJ9</accession>
<reference evidence="1" key="2">
    <citation type="submission" date="2022-01" db="EMBL/GenBank/DDBJ databases">
        <authorList>
            <person name="Yamashiro T."/>
            <person name="Shiraishi A."/>
            <person name="Satake H."/>
            <person name="Nakayama K."/>
        </authorList>
    </citation>
    <scope>NUCLEOTIDE SEQUENCE</scope>
</reference>
<protein>
    <submittedName>
        <fullName evidence="1">Uncharacterized protein</fullName>
    </submittedName>
</protein>
<name>A0ABQ4WNJ9_9ASTR</name>